<dbReference type="Pfam" id="PF02597">
    <property type="entry name" value="ThiS"/>
    <property type="match status" value="1"/>
</dbReference>
<reference evidence="1 2" key="1">
    <citation type="submission" date="2009-06" db="EMBL/GenBank/DDBJ databases">
        <title>Complete sequence of Thermotogales bacterium TBF 19.5.1.</title>
        <authorList>
            <consortium name="US DOE Joint Genome Institute"/>
            <person name="Lucas S."/>
            <person name="Copeland A."/>
            <person name="Lapidus A."/>
            <person name="Glavina del Rio T."/>
            <person name="Tice H."/>
            <person name="Bruce D."/>
            <person name="Goodwin L."/>
            <person name="Pitluck S."/>
            <person name="Chertkov O."/>
            <person name="Brettin T."/>
            <person name="Detter J.C."/>
            <person name="Han C."/>
            <person name="Schmutz J."/>
            <person name="Larimer F."/>
            <person name="Land M."/>
            <person name="Hauser L."/>
            <person name="Kyrpides N."/>
            <person name="Ovchinnikova G."/>
            <person name="Noll K."/>
        </authorList>
    </citation>
    <scope>NUCLEOTIDE SEQUENCE [LARGE SCALE GENOMIC DNA]</scope>
    <source>
        <strain evidence="2">ATCC BAA-1733 / DSM 21960 / TBF 19.5.1</strain>
    </source>
</reference>
<evidence type="ECO:0000313" key="2">
    <source>
        <dbReference type="Proteomes" id="UP000002382"/>
    </source>
</evidence>
<dbReference type="eggNOG" id="COG2104">
    <property type="taxonomic scope" value="Bacteria"/>
</dbReference>
<dbReference type="AlphaFoldDB" id="C5CE29"/>
<dbReference type="InterPro" id="IPR016155">
    <property type="entry name" value="Mopterin_synth/thiamin_S_b"/>
</dbReference>
<name>C5CE29_KOSOT</name>
<evidence type="ECO:0000313" key="1">
    <source>
        <dbReference type="EMBL" id="ACR80131.1"/>
    </source>
</evidence>
<dbReference type="OrthoDB" id="47821at2"/>
<dbReference type="InterPro" id="IPR003749">
    <property type="entry name" value="ThiS/MoaD-like"/>
</dbReference>
<dbReference type="HOGENOM" id="CLU_114601_9_5_0"/>
<sequence length="62" mass="7127">MIVKFDDKTYQFDKRMTVRRLLEELRLNPEAHIVIVDGQIKTPDIVISETSEVRIVRAVSGG</sequence>
<gene>
    <name evidence="1" type="ordered locus">Kole_1439</name>
</gene>
<dbReference type="InterPro" id="IPR012675">
    <property type="entry name" value="Beta-grasp_dom_sf"/>
</dbReference>
<dbReference type="KEGG" id="kol:Kole_1439"/>
<dbReference type="Gene3D" id="3.10.20.30">
    <property type="match status" value="1"/>
</dbReference>
<dbReference type="SUPFAM" id="SSF54285">
    <property type="entry name" value="MoaD/ThiS"/>
    <property type="match status" value="1"/>
</dbReference>
<dbReference type="EMBL" id="CP001634">
    <property type="protein sequence ID" value="ACR80131.1"/>
    <property type="molecule type" value="Genomic_DNA"/>
</dbReference>
<protein>
    <submittedName>
        <fullName evidence="1">ThiamineS protein</fullName>
    </submittedName>
</protein>
<dbReference type="Proteomes" id="UP000002382">
    <property type="component" value="Chromosome"/>
</dbReference>
<reference evidence="1 2" key="2">
    <citation type="journal article" date="2011" name="J. Bacteriol.">
        <title>Genome Sequence of Kosmotoga olearia Strain TBF 19.5.1, a Thermophilic Bacterium with a Wide Growth Temperature Range, Isolated from the Troll B Oil Platform in the North Sea.</title>
        <authorList>
            <person name="Swithers K.S."/>
            <person name="Dipippo J.L."/>
            <person name="Bruce D.C."/>
            <person name="Detter C."/>
            <person name="Tapia R."/>
            <person name="Han S."/>
            <person name="Goodwin L.A."/>
            <person name="Han J."/>
            <person name="Woyke T."/>
            <person name="Pitluck S."/>
            <person name="Pennacchio L."/>
            <person name="Nolan M."/>
            <person name="Mikhailova N."/>
            <person name="Land M.L."/>
            <person name="Nesbo C.L."/>
            <person name="Gogarten J.P."/>
            <person name="Noll K.M."/>
        </authorList>
    </citation>
    <scope>NUCLEOTIDE SEQUENCE [LARGE SCALE GENOMIC DNA]</scope>
    <source>
        <strain evidence="2">ATCC BAA-1733 / DSM 21960 / TBF 19.5.1</strain>
    </source>
</reference>
<accession>C5CE29</accession>
<dbReference type="STRING" id="521045.Kole_1439"/>
<organism evidence="1 2">
    <name type="scientific">Kosmotoga olearia (strain ATCC BAA-1733 / DSM 21960 / TBF 19.5.1)</name>
    <dbReference type="NCBI Taxonomy" id="521045"/>
    <lineage>
        <taxon>Bacteria</taxon>
        <taxon>Thermotogati</taxon>
        <taxon>Thermotogota</taxon>
        <taxon>Thermotogae</taxon>
        <taxon>Kosmotogales</taxon>
        <taxon>Kosmotogaceae</taxon>
        <taxon>Kosmotoga</taxon>
    </lineage>
</organism>
<proteinExistence type="predicted"/>
<dbReference type="RefSeq" id="WP_015868778.1">
    <property type="nucleotide sequence ID" value="NC_012785.1"/>
</dbReference>
<keyword evidence="2" id="KW-1185">Reference proteome</keyword>